<dbReference type="InterPro" id="IPR001245">
    <property type="entry name" value="Ser-Thr/Tyr_kinase_cat_dom"/>
</dbReference>
<name>A0A7R9A9A3_9CRUS</name>
<keyword evidence="4" id="KW-1185">Reference proteome</keyword>
<reference evidence="3" key="1">
    <citation type="submission" date="2020-11" db="EMBL/GenBank/DDBJ databases">
        <authorList>
            <person name="Tran Van P."/>
        </authorList>
    </citation>
    <scope>NUCLEOTIDE SEQUENCE</scope>
</reference>
<sequence>MGDLMIIVEYCPFGSLEKYTRRNQSYFIDQIDPRTKMINDSIGRQQHDIDDSAKEVAALKSKREGTQGQWVLKYIPDGSMVTGFGGTNSGLQRDSVTSNSGILASSSRNMTYPINPMLNENTTQQSLEESDRSSHFTTSNLVSWAYQIAQGMEYLASRKHYMEKSKLFEKRNAEYFRTKTDYLKMTRDNADDEYVPPSRKNYAFVEKDNFSTTHKYVNLENSMPEMTTRIQDDLQKGQEPPVRKENLRAYANIKDDPFSWNEQHQQSGSNKMKS</sequence>
<dbReference type="EMBL" id="LR902049">
    <property type="protein sequence ID" value="CAD7249871.1"/>
    <property type="molecule type" value="Genomic_DNA"/>
</dbReference>
<dbReference type="SUPFAM" id="SSF56112">
    <property type="entry name" value="Protein kinase-like (PK-like)"/>
    <property type="match status" value="1"/>
</dbReference>
<feature type="domain" description="Serine-threonine/tyrosine-protein kinase catalytic" evidence="2">
    <location>
        <begin position="3"/>
        <end position="159"/>
    </location>
</feature>
<feature type="region of interest" description="Disordered" evidence="1">
    <location>
        <begin position="232"/>
        <end position="274"/>
    </location>
</feature>
<gene>
    <name evidence="3" type="ORF">DSTB1V02_LOCUS9657</name>
</gene>
<evidence type="ECO:0000313" key="4">
    <source>
        <dbReference type="Proteomes" id="UP000677054"/>
    </source>
</evidence>
<dbReference type="EMBL" id="CAJPEV010002532">
    <property type="protein sequence ID" value="CAG0897217.1"/>
    <property type="molecule type" value="Genomic_DNA"/>
</dbReference>
<dbReference type="InterPro" id="IPR011009">
    <property type="entry name" value="Kinase-like_dom_sf"/>
</dbReference>
<evidence type="ECO:0000313" key="3">
    <source>
        <dbReference type="EMBL" id="CAD7249871.1"/>
    </source>
</evidence>
<organism evidence="3">
    <name type="scientific">Darwinula stevensoni</name>
    <dbReference type="NCBI Taxonomy" id="69355"/>
    <lineage>
        <taxon>Eukaryota</taxon>
        <taxon>Metazoa</taxon>
        <taxon>Ecdysozoa</taxon>
        <taxon>Arthropoda</taxon>
        <taxon>Crustacea</taxon>
        <taxon>Oligostraca</taxon>
        <taxon>Ostracoda</taxon>
        <taxon>Podocopa</taxon>
        <taxon>Podocopida</taxon>
        <taxon>Darwinulocopina</taxon>
        <taxon>Darwinuloidea</taxon>
        <taxon>Darwinulidae</taxon>
        <taxon>Darwinula</taxon>
    </lineage>
</organism>
<dbReference type="OrthoDB" id="3256376at2759"/>
<dbReference type="Proteomes" id="UP000677054">
    <property type="component" value="Unassembled WGS sequence"/>
</dbReference>
<feature type="compositionally biased region" description="Basic and acidic residues" evidence="1">
    <location>
        <begin position="232"/>
        <end position="257"/>
    </location>
</feature>
<feature type="compositionally biased region" description="Polar residues" evidence="1">
    <location>
        <begin position="260"/>
        <end position="274"/>
    </location>
</feature>
<evidence type="ECO:0000259" key="2">
    <source>
        <dbReference type="Pfam" id="PF07714"/>
    </source>
</evidence>
<dbReference type="GO" id="GO:0004672">
    <property type="term" value="F:protein kinase activity"/>
    <property type="evidence" value="ECO:0007669"/>
    <property type="project" value="InterPro"/>
</dbReference>
<protein>
    <recommendedName>
        <fullName evidence="2">Serine-threonine/tyrosine-protein kinase catalytic domain-containing protein</fullName>
    </recommendedName>
</protein>
<accession>A0A7R9A9A3</accession>
<evidence type="ECO:0000256" key="1">
    <source>
        <dbReference type="SAM" id="MobiDB-lite"/>
    </source>
</evidence>
<dbReference type="AlphaFoldDB" id="A0A7R9A9A3"/>
<dbReference type="Pfam" id="PF07714">
    <property type="entry name" value="PK_Tyr_Ser-Thr"/>
    <property type="match status" value="1"/>
</dbReference>
<proteinExistence type="predicted"/>